<protein>
    <submittedName>
        <fullName evidence="1">Uncharacterized protein</fullName>
    </submittedName>
</protein>
<name>A0A0F9HZZ7_9ZZZZ</name>
<dbReference type="EMBL" id="LAZR01013643">
    <property type="protein sequence ID" value="KKM21026.1"/>
    <property type="molecule type" value="Genomic_DNA"/>
</dbReference>
<evidence type="ECO:0000313" key="1">
    <source>
        <dbReference type="EMBL" id="KKM21026.1"/>
    </source>
</evidence>
<gene>
    <name evidence="1" type="ORF">LCGC14_1639570</name>
</gene>
<sequence length="36" mass="4238">MGGLYVFTEGRKLKNITKAIYKPALWRYMQIILPHS</sequence>
<accession>A0A0F9HZZ7</accession>
<reference evidence="1" key="1">
    <citation type="journal article" date="2015" name="Nature">
        <title>Complex archaea that bridge the gap between prokaryotes and eukaryotes.</title>
        <authorList>
            <person name="Spang A."/>
            <person name="Saw J.H."/>
            <person name="Jorgensen S.L."/>
            <person name="Zaremba-Niedzwiedzka K."/>
            <person name="Martijn J."/>
            <person name="Lind A.E."/>
            <person name="van Eijk R."/>
            <person name="Schleper C."/>
            <person name="Guy L."/>
            <person name="Ettema T.J."/>
        </authorList>
    </citation>
    <scope>NUCLEOTIDE SEQUENCE</scope>
</reference>
<organism evidence="1">
    <name type="scientific">marine sediment metagenome</name>
    <dbReference type="NCBI Taxonomy" id="412755"/>
    <lineage>
        <taxon>unclassified sequences</taxon>
        <taxon>metagenomes</taxon>
        <taxon>ecological metagenomes</taxon>
    </lineage>
</organism>
<comment type="caution">
    <text evidence="1">The sequence shown here is derived from an EMBL/GenBank/DDBJ whole genome shotgun (WGS) entry which is preliminary data.</text>
</comment>
<proteinExistence type="predicted"/>
<dbReference type="AlphaFoldDB" id="A0A0F9HZZ7"/>